<proteinExistence type="predicted"/>
<protein>
    <submittedName>
        <fullName evidence="2">Uncharacterized protein</fullName>
    </submittedName>
</protein>
<sequence>MCVSGGSPAVRLQSNGEPERWNRIAGGKMGLKD</sequence>
<dbReference type="Proteomes" id="UP001320460">
    <property type="component" value="Chromosome"/>
</dbReference>
<accession>A0ABM7VNI7</accession>
<evidence type="ECO:0000313" key="3">
    <source>
        <dbReference type="Proteomes" id="UP001320460"/>
    </source>
</evidence>
<evidence type="ECO:0000256" key="1">
    <source>
        <dbReference type="SAM" id="MobiDB-lite"/>
    </source>
</evidence>
<name>A0ABM7VNI7_9ENTR</name>
<organism evidence="2 3">
    <name type="scientific">Phytobacter diazotrophicus</name>
    <dbReference type="NCBI Taxonomy" id="395631"/>
    <lineage>
        <taxon>Bacteria</taxon>
        <taxon>Pseudomonadati</taxon>
        <taxon>Pseudomonadota</taxon>
        <taxon>Gammaproteobacteria</taxon>
        <taxon>Enterobacterales</taxon>
        <taxon>Enterobacteriaceae</taxon>
        <taxon>Phytobacter</taxon>
    </lineage>
</organism>
<evidence type="ECO:0000313" key="2">
    <source>
        <dbReference type="EMBL" id="BDD48569.1"/>
    </source>
</evidence>
<reference evidence="2 3" key="1">
    <citation type="submission" date="2021-12" db="EMBL/GenBank/DDBJ databases">
        <title>Complete genome sequence of Phytobacter diazotrophicus TA9734.</title>
        <authorList>
            <person name="Kubota H."/>
            <person name="Nakayama Y."/>
            <person name="Ariyoshi T."/>
        </authorList>
    </citation>
    <scope>NUCLEOTIDE SEQUENCE [LARGE SCALE GENOMIC DNA]</scope>
    <source>
        <strain evidence="2 3">TA9734</strain>
    </source>
</reference>
<feature type="region of interest" description="Disordered" evidence="1">
    <location>
        <begin position="1"/>
        <end position="33"/>
    </location>
</feature>
<gene>
    <name evidence="2" type="ORF">PDTA9734_00560</name>
</gene>
<dbReference type="EMBL" id="AP025334">
    <property type="protein sequence ID" value="BDD48569.1"/>
    <property type="molecule type" value="Genomic_DNA"/>
</dbReference>
<keyword evidence="3" id="KW-1185">Reference proteome</keyword>